<evidence type="ECO:0000256" key="2">
    <source>
        <dbReference type="ARBA" id="ARBA00022898"/>
    </source>
</evidence>
<dbReference type="PANTHER" id="PTHR42885">
    <property type="entry name" value="HISTIDINOL-PHOSPHATE AMINOTRANSFERASE-RELATED"/>
    <property type="match status" value="1"/>
</dbReference>
<dbReference type="RefSeq" id="WP_216548387.1">
    <property type="nucleotide sequence ID" value="NZ_JAHLQO010000001.1"/>
</dbReference>
<dbReference type="InterPro" id="IPR004838">
    <property type="entry name" value="NHTrfase_class1_PyrdxlP-BS"/>
</dbReference>
<dbReference type="GO" id="GO:0008483">
    <property type="term" value="F:transaminase activity"/>
    <property type="evidence" value="ECO:0007669"/>
    <property type="project" value="UniProtKB-KW"/>
</dbReference>
<dbReference type="PANTHER" id="PTHR42885:SF1">
    <property type="entry name" value="THREONINE-PHOSPHATE DECARBOXYLASE"/>
    <property type="match status" value="1"/>
</dbReference>
<evidence type="ECO:0000256" key="1">
    <source>
        <dbReference type="ARBA" id="ARBA00001933"/>
    </source>
</evidence>
<reference evidence="4 5" key="1">
    <citation type="submission" date="2021-06" db="EMBL/GenBank/DDBJ databases">
        <authorList>
            <person name="Sun Q."/>
            <person name="Li D."/>
        </authorList>
    </citation>
    <scope>NUCLEOTIDE SEQUENCE [LARGE SCALE GENOMIC DNA]</scope>
    <source>
        <strain evidence="4 5">MSJ-1</strain>
    </source>
</reference>
<keyword evidence="2" id="KW-0663">Pyridoxal phosphate</keyword>
<evidence type="ECO:0000313" key="4">
    <source>
        <dbReference type="EMBL" id="MBU5668582.1"/>
    </source>
</evidence>
<evidence type="ECO:0000259" key="3">
    <source>
        <dbReference type="Pfam" id="PF00155"/>
    </source>
</evidence>
<keyword evidence="4" id="KW-0032">Aminotransferase</keyword>
<name>A0ABS6FGC7_9FIRM</name>
<dbReference type="Proteomes" id="UP000783742">
    <property type="component" value="Unassembled WGS sequence"/>
</dbReference>
<keyword evidence="4" id="KW-0808">Transferase</keyword>
<gene>
    <name evidence="4" type="ORF">KQI68_01875</name>
</gene>
<dbReference type="PROSITE" id="PS00105">
    <property type="entry name" value="AA_TRANSFER_CLASS_1"/>
    <property type="match status" value="1"/>
</dbReference>
<comment type="cofactor">
    <cofactor evidence="1">
        <name>pyridoxal 5'-phosphate</name>
        <dbReference type="ChEBI" id="CHEBI:597326"/>
    </cofactor>
</comment>
<feature type="domain" description="Aminotransferase class I/classII large" evidence="3">
    <location>
        <begin position="21"/>
        <end position="350"/>
    </location>
</feature>
<dbReference type="EMBL" id="JAHLQO010000001">
    <property type="protein sequence ID" value="MBU5668582.1"/>
    <property type="molecule type" value="Genomic_DNA"/>
</dbReference>
<proteinExistence type="predicted"/>
<dbReference type="Pfam" id="PF00155">
    <property type="entry name" value="Aminotran_1_2"/>
    <property type="match status" value="1"/>
</dbReference>
<accession>A0ABS6FGC7</accession>
<dbReference type="InterPro" id="IPR004839">
    <property type="entry name" value="Aminotransferase_I/II_large"/>
</dbReference>
<comment type="caution">
    <text evidence="4">The sequence shown here is derived from an EMBL/GenBank/DDBJ whole genome shotgun (WGS) entry which is preliminary data.</text>
</comment>
<sequence>MNSHGANIFEISKKNNIDLNEIMDFSSNINPLGPSKKALDFLKENLNLLAAYPDVDYVDLKNSISNYTSVDSKNIVLGLGSTEILKDSIKFFSPQRAMILSPCYSEYERELKSIGAEVFEFNLKESKDFKVDVDEIILAIHENKVNLLVFANPNNPTGTIFTRDEIEKILKETEVNLIIDETYVEFTDMEIFSSTKLIDDYENIIVVRGTSKFFGLPGIRLGYGLTSNKELLKNYEENETLWEINSAADICGRVMFSDKEYIEKVFNFIKTEREKILQDLKDIKNLRAFESYGNFILVKILDGPNSTALREKLIEDKIIIRDCKTFKNLDNSFFRFCILGKDENELLIEKLRKVYEVDND</sequence>
<evidence type="ECO:0000313" key="5">
    <source>
        <dbReference type="Proteomes" id="UP000783742"/>
    </source>
</evidence>
<organism evidence="4 5">
    <name type="scientific">Peptoniphilus ovalis</name>
    <dbReference type="NCBI Taxonomy" id="2841503"/>
    <lineage>
        <taxon>Bacteria</taxon>
        <taxon>Bacillati</taxon>
        <taxon>Bacillota</taxon>
        <taxon>Tissierellia</taxon>
        <taxon>Tissierellales</taxon>
        <taxon>Peptoniphilaceae</taxon>
        <taxon>Peptoniphilus</taxon>
    </lineage>
</organism>
<keyword evidence="5" id="KW-1185">Reference proteome</keyword>
<protein>
    <submittedName>
        <fullName evidence="4">Aminotransferase class I/II-fold pyridoxal phosphate-dependent enzyme</fullName>
    </submittedName>
</protein>
<dbReference type="CDD" id="cd00609">
    <property type="entry name" value="AAT_like"/>
    <property type="match status" value="1"/>
</dbReference>